<keyword evidence="4 5" id="KW-0472">Membrane</keyword>
<dbReference type="GO" id="GO:0005765">
    <property type="term" value="C:lysosomal membrane"/>
    <property type="evidence" value="ECO:0007669"/>
    <property type="project" value="TreeGrafter"/>
</dbReference>
<accession>A0A0R3MBV2</accession>
<feature type="transmembrane region" description="Helical" evidence="5">
    <location>
        <begin position="7"/>
        <end position="31"/>
    </location>
</feature>
<organism evidence="6 7">
    <name type="scientific">Bradyrhizobium lablabi</name>
    <dbReference type="NCBI Taxonomy" id="722472"/>
    <lineage>
        <taxon>Bacteria</taxon>
        <taxon>Pseudomonadati</taxon>
        <taxon>Pseudomonadota</taxon>
        <taxon>Alphaproteobacteria</taxon>
        <taxon>Hyphomicrobiales</taxon>
        <taxon>Nitrobacteraceae</taxon>
        <taxon>Bradyrhizobium</taxon>
    </lineage>
</organism>
<comment type="subcellular location">
    <subcellularLocation>
        <location evidence="1">Membrane</location>
    </subcellularLocation>
</comment>
<evidence type="ECO:0000256" key="5">
    <source>
        <dbReference type="SAM" id="Phobius"/>
    </source>
</evidence>
<dbReference type="Proteomes" id="UP000051660">
    <property type="component" value="Unassembled WGS sequence"/>
</dbReference>
<dbReference type="InterPro" id="IPR023352">
    <property type="entry name" value="MAPEG-like_dom_sf"/>
</dbReference>
<evidence type="ECO:0000256" key="2">
    <source>
        <dbReference type="ARBA" id="ARBA00022692"/>
    </source>
</evidence>
<dbReference type="PANTHER" id="PTHR31004">
    <property type="entry name" value="TRANSMEMBRANE PROTEIN 79"/>
    <property type="match status" value="1"/>
</dbReference>
<name>A0A0R3MBV2_9BRAD</name>
<evidence type="ECO:0000256" key="1">
    <source>
        <dbReference type="ARBA" id="ARBA00004370"/>
    </source>
</evidence>
<gene>
    <name evidence="6" type="ORF">CQ14_03540</name>
</gene>
<feature type="transmembrane region" description="Helical" evidence="5">
    <location>
        <begin position="51"/>
        <end position="70"/>
    </location>
</feature>
<dbReference type="AlphaFoldDB" id="A0A0R3MBV2"/>
<keyword evidence="3 5" id="KW-1133">Transmembrane helix</keyword>
<evidence type="ECO:0000256" key="3">
    <source>
        <dbReference type="ARBA" id="ARBA00022989"/>
    </source>
</evidence>
<dbReference type="OrthoDB" id="582367at2"/>
<feature type="transmembrane region" description="Helical" evidence="5">
    <location>
        <begin position="120"/>
        <end position="137"/>
    </location>
</feature>
<dbReference type="Pfam" id="PF01124">
    <property type="entry name" value="MAPEG"/>
    <property type="match status" value="1"/>
</dbReference>
<dbReference type="EMBL" id="LLYB01000134">
    <property type="protein sequence ID" value="KRR15397.1"/>
    <property type="molecule type" value="Genomic_DNA"/>
</dbReference>
<feature type="transmembrane region" description="Helical" evidence="5">
    <location>
        <begin position="144"/>
        <end position="166"/>
    </location>
</feature>
<dbReference type="PANTHER" id="PTHR31004:SF1">
    <property type="entry name" value="TRANSMEMBRANE PROTEIN 79"/>
    <property type="match status" value="1"/>
</dbReference>
<comment type="caution">
    <text evidence="6">The sequence shown here is derived from an EMBL/GenBank/DDBJ whole genome shotgun (WGS) entry which is preliminary data.</text>
</comment>
<proteinExistence type="predicted"/>
<evidence type="ECO:0000313" key="7">
    <source>
        <dbReference type="Proteomes" id="UP000051660"/>
    </source>
</evidence>
<sequence length="171" mass="18181">MTPDQKTVAIGAGTGVLTMIAAMAGISQLWADTSLPTDVAGRLAYTLKANALAAIPLLVGTITVGNNRFLSEAIDPTLQKEDQATLINGRVLDNTLQQYVLFVVGTLALSVSLAPANMPVIAAATIVFIVARFAFWIGYRIHPLYRAFGMAATMYLNIGILAWAGWKMVVA</sequence>
<reference evidence="6 7" key="1">
    <citation type="submission" date="2014-03" db="EMBL/GenBank/DDBJ databases">
        <title>Bradyrhizobium valentinum sp. nov., isolated from effective nodules of Lupinus mariae-josephae, a lupine endemic of basic-lime soils in Eastern Spain.</title>
        <authorList>
            <person name="Duran D."/>
            <person name="Rey L."/>
            <person name="Navarro A."/>
            <person name="Busquets A."/>
            <person name="Imperial J."/>
            <person name="Ruiz-Argueso T."/>
        </authorList>
    </citation>
    <scope>NUCLEOTIDE SEQUENCE [LARGE SCALE GENOMIC DNA]</scope>
    <source>
        <strain evidence="6 7">CCBAU 23086</strain>
    </source>
</reference>
<keyword evidence="2 5" id="KW-0812">Transmembrane</keyword>
<evidence type="ECO:0000256" key="4">
    <source>
        <dbReference type="ARBA" id="ARBA00023136"/>
    </source>
</evidence>
<evidence type="ECO:0008006" key="8">
    <source>
        <dbReference type="Google" id="ProtNLM"/>
    </source>
</evidence>
<dbReference type="GO" id="GO:0045055">
    <property type="term" value="P:regulated exocytosis"/>
    <property type="evidence" value="ECO:0007669"/>
    <property type="project" value="TreeGrafter"/>
</dbReference>
<evidence type="ECO:0000313" key="6">
    <source>
        <dbReference type="EMBL" id="KRR15397.1"/>
    </source>
</evidence>
<dbReference type="RefSeq" id="WP_057863200.1">
    <property type="nucleotide sequence ID" value="NZ_LLYB01000134.1"/>
</dbReference>
<dbReference type="Gene3D" id="1.20.120.550">
    <property type="entry name" value="Membrane associated eicosanoid/glutathione metabolism-like domain"/>
    <property type="match status" value="1"/>
</dbReference>
<dbReference type="InterPro" id="IPR001129">
    <property type="entry name" value="Membr-assoc_MAPEG"/>
</dbReference>
<dbReference type="SUPFAM" id="SSF161084">
    <property type="entry name" value="MAPEG domain-like"/>
    <property type="match status" value="1"/>
</dbReference>
<protein>
    <recommendedName>
        <fullName evidence="8">MAPEG family protein</fullName>
    </recommendedName>
</protein>
<feature type="transmembrane region" description="Helical" evidence="5">
    <location>
        <begin position="96"/>
        <end position="114"/>
    </location>
</feature>